<dbReference type="GO" id="GO:0005737">
    <property type="term" value="C:cytoplasm"/>
    <property type="evidence" value="ECO:0007669"/>
    <property type="project" value="TreeGrafter"/>
</dbReference>
<dbReference type="InterPro" id="IPR014756">
    <property type="entry name" value="Ig_E-set"/>
</dbReference>
<dbReference type="PANTHER" id="PTHR10343:SF81">
    <property type="entry name" value="CRUCIFORM DNA-RECOGNIZING PROTEIN 1-RELATED"/>
    <property type="match status" value="1"/>
</dbReference>
<dbReference type="PANTHER" id="PTHR10343">
    <property type="entry name" value="5'-AMP-ACTIVATED PROTEIN KINASE , BETA SUBUNIT"/>
    <property type="match status" value="1"/>
</dbReference>
<dbReference type="InterPro" id="IPR032640">
    <property type="entry name" value="AMPK1_CBM"/>
</dbReference>
<keyword evidence="6" id="KW-1185">Reference proteome</keyword>
<evidence type="ECO:0000256" key="2">
    <source>
        <dbReference type="ARBA" id="ARBA00038216"/>
    </source>
</evidence>
<dbReference type="CDD" id="cd02859">
    <property type="entry name" value="E_set_AMPKbeta_like_N"/>
    <property type="match status" value="1"/>
</dbReference>
<accession>A0A9P8TP82</accession>
<evidence type="ECO:0000256" key="1">
    <source>
        <dbReference type="ARBA" id="ARBA00022553"/>
    </source>
</evidence>
<feature type="compositionally biased region" description="Polar residues" evidence="3">
    <location>
        <begin position="152"/>
        <end position="165"/>
    </location>
</feature>
<protein>
    <recommendedName>
        <fullName evidence="4">AMP-activated protein kinase glycogen-binding domain-containing protein</fullName>
    </recommendedName>
</protein>
<evidence type="ECO:0000313" key="5">
    <source>
        <dbReference type="EMBL" id="KAH3686131.1"/>
    </source>
</evidence>
<evidence type="ECO:0000259" key="4">
    <source>
        <dbReference type="Pfam" id="PF16561"/>
    </source>
</evidence>
<sequence>MFSIEWTESANNVLVTGTFDNWSQSIKITKSKGGTFSGSLEVDPSKKLVFKFVVDGKWLTSDRFRTERDSAGIENNVMYPDDFKKFNGRLVSTMSENLSSYEYEARNYDTESSAFTNISMGDVSHESDFQSGGIIDEEEEEDDDDDQDNGLEASTQCTISGDDSNKNLISLQEGNRQIKYFTSMNVLSRFTKLFN</sequence>
<dbReference type="Proteomes" id="UP000774326">
    <property type="component" value="Unassembled WGS sequence"/>
</dbReference>
<comment type="similarity">
    <text evidence="2">Belongs to the CRP1/MDG1 family.</text>
</comment>
<feature type="region of interest" description="Disordered" evidence="3">
    <location>
        <begin position="138"/>
        <end position="165"/>
    </location>
</feature>
<keyword evidence="1" id="KW-0597">Phosphoprotein</keyword>
<dbReference type="Gene3D" id="2.60.40.10">
    <property type="entry name" value="Immunoglobulins"/>
    <property type="match status" value="1"/>
</dbReference>
<feature type="compositionally biased region" description="Acidic residues" evidence="3">
    <location>
        <begin position="138"/>
        <end position="149"/>
    </location>
</feature>
<feature type="domain" description="AMP-activated protein kinase glycogen-binding" evidence="4">
    <location>
        <begin position="3"/>
        <end position="78"/>
    </location>
</feature>
<evidence type="ECO:0000313" key="6">
    <source>
        <dbReference type="Proteomes" id="UP000774326"/>
    </source>
</evidence>
<dbReference type="EMBL" id="JAEUBG010001601">
    <property type="protein sequence ID" value="KAH3686131.1"/>
    <property type="molecule type" value="Genomic_DNA"/>
</dbReference>
<name>A0A9P8TP82_WICPI</name>
<proteinExistence type="inferred from homology"/>
<gene>
    <name evidence="5" type="ORF">WICPIJ_002895</name>
</gene>
<dbReference type="InterPro" id="IPR050827">
    <property type="entry name" value="CRP1_MDG1_kinase"/>
</dbReference>
<reference evidence="5" key="2">
    <citation type="submission" date="2021-01" db="EMBL/GenBank/DDBJ databases">
        <authorList>
            <person name="Schikora-Tamarit M.A."/>
        </authorList>
    </citation>
    <scope>NUCLEOTIDE SEQUENCE</scope>
    <source>
        <strain evidence="5">CBS2887</strain>
    </source>
</reference>
<dbReference type="SUPFAM" id="SSF81296">
    <property type="entry name" value="E set domains"/>
    <property type="match status" value="1"/>
</dbReference>
<dbReference type="OrthoDB" id="5976022at2759"/>
<dbReference type="Pfam" id="PF16561">
    <property type="entry name" value="AMPK1_CBM"/>
    <property type="match status" value="1"/>
</dbReference>
<dbReference type="GO" id="GO:0019901">
    <property type="term" value="F:protein kinase binding"/>
    <property type="evidence" value="ECO:0007669"/>
    <property type="project" value="TreeGrafter"/>
</dbReference>
<dbReference type="GO" id="GO:0007165">
    <property type="term" value="P:signal transduction"/>
    <property type="evidence" value="ECO:0007669"/>
    <property type="project" value="TreeGrafter"/>
</dbReference>
<comment type="caution">
    <text evidence="5">The sequence shown here is derived from an EMBL/GenBank/DDBJ whole genome shotgun (WGS) entry which is preliminary data.</text>
</comment>
<dbReference type="GO" id="GO:0031588">
    <property type="term" value="C:nucleotide-activated protein kinase complex"/>
    <property type="evidence" value="ECO:0007669"/>
    <property type="project" value="TreeGrafter"/>
</dbReference>
<reference evidence="5" key="1">
    <citation type="journal article" date="2021" name="Open Biol.">
        <title>Shared evolutionary footprints suggest mitochondrial oxidative damage underlies multiple complex I losses in fungi.</title>
        <authorList>
            <person name="Schikora-Tamarit M.A."/>
            <person name="Marcet-Houben M."/>
            <person name="Nosek J."/>
            <person name="Gabaldon T."/>
        </authorList>
    </citation>
    <scope>NUCLEOTIDE SEQUENCE</scope>
    <source>
        <strain evidence="5">CBS2887</strain>
    </source>
</reference>
<organism evidence="5 6">
    <name type="scientific">Wickerhamomyces pijperi</name>
    <name type="common">Yeast</name>
    <name type="synonym">Pichia pijperi</name>
    <dbReference type="NCBI Taxonomy" id="599730"/>
    <lineage>
        <taxon>Eukaryota</taxon>
        <taxon>Fungi</taxon>
        <taxon>Dikarya</taxon>
        <taxon>Ascomycota</taxon>
        <taxon>Saccharomycotina</taxon>
        <taxon>Saccharomycetes</taxon>
        <taxon>Phaffomycetales</taxon>
        <taxon>Wickerhamomycetaceae</taxon>
        <taxon>Wickerhamomyces</taxon>
    </lineage>
</organism>
<evidence type="ECO:0000256" key="3">
    <source>
        <dbReference type="SAM" id="MobiDB-lite"/>
    </source>
</evidence>
<dbReference type="InterPro" id="IPR013783">
    <property type="entry name" value="Ig-like_fold"/>
</dbReference>
<dbReference type="AlphaFoldDB" id="A0A9P8TP82"/>
<dbReference type="GO" id="GO:0005634">
    <property type="term" value="C:nucleus"/>
    <property type="evidence" value="ECO:0007669"/>
    <property type="project" value="TreeGrafter"/>
</dbReference>